<reference evidence="1" key="1">
    <citation type="submission" date="2020-03" db="EMBL/GenBank/DDBJ databases">
        <title>The deep terrestrial virosphere.</title>
        <authorList>
            <person name="Holmfeldt K."/>
            <person name="Nilsson E."/>
            <person name="Simone D."/>
            <person name="Lopez-Fernandez M."/>
            <person name="Wu X."/>
            <person name="de Brujin I."/>
            <person name="Lundin D."/>
            <person name="Andersson A."/>
            <person name="Bertilsson S."/>
            <person name="Dopson M."/>
        </authorList>
    </citation>
    <scope>NUCLEOTIDE SEQUENCE</scope>
    <source>
        <strain evidence="1">TM448A02025</strain>
        <strain evidence="2">TM448B01025</strain>
    </source>
</reference>
<evidence type="ECO:0000313" key="2">
    <source>
        <dbReference type="EMBL" id="QJH97477.1"/>
    </source>
</evidence>
<sequence>MEIKRTENGDIYFFDDNGDIYEVIYKDFSKYSNEEYNDFMLNREHPMCRCSIVIKPELE</sequence>
<gene>
    <name evidence="1" type="ORF">TM448A02025_0006</name>
    <name evidence="2" type="ORF">TM448B01025_0011</name>
</gene>
<organism evidence="1">
    <name type="scientific">viral metagenome</name>
    <dbReference type="NCBI Taxonomy" id="1070528"/>
    <lineage>
        <taxon>unclassified sequences</taxon>
        <taxon>metagenomes</taxon>
        <taxon>organismal metagenomes</taxon>
    </lineage>
</organism>
<dbReference type="EMBL" id="MT144688">
    <property type="protein sequence ID" value="QJH97477.1"/>
    <property type="molecule type" value="Genomic_DNA"/>
</dbReference>
<dbReference type="AlphaFoldDB" id="A0A6H1ZUR8"/>
<accession>A0A6H1ZUR8</accession>
<proteinExistence type="predicted"/>
<name>A0A6H1ZUR8_9ZZZZ</name>
<evidence type="ECO:0000313" key="1">
    <source>
        <dbReference type="EMBL" id="QJA51219.1"/>
    </source>
</evidence>
<protein>
    <submittedName>
        <fullName evidence="1">Uncharacterized protein</fullName>
    </submittedName>
</protein>
<dbReference type="EMBL" id="MT144246">
    <property type="protein sequence ID" value="QJA51219.1"/>
    <property type="molecule type" value="Genomic_DNA"/>
</dbReference>